<dbReference type="Gene3D" id="3.30.70.270">
    <property type="match status" value="1"/>
</dbReference>
<keyword evidence="6" id="KW-1185">Reference proteome</keyword>
<organism evidence="5 6">
    <name type="scientific">Martelella alba</name>
    <dbReference type="NCBI Taxonomy" id="2590451"/>
    <lineage>
        <taxon>Bacteria</taxon>
        <taxon>Pseudomonadati</taxon>
        <taxon>Pseudomonadota</taxon>
        <taxon>Alphaproteobacteria</taxon>
        <taxon>Hyphomicrobiales</taxon>
        <taxon>Aurantimonadaceae</taxon>
        <taxon>Martelella</taxon>
    </lineage>
</organism>
<dbReference type="InterPro" id="IPR001633">
    <property type="entry name" value="EAL_dom"/>
</dbReference>
<dbReference type="SMART" id="SM00267">
    <property type="entry name" value="GGDEF"/>
    <property type="match status" value="1"/>
</dbReference>
<keyword evidence="1" id="KW-1133">Transmembrane helix</keyword>
<dbReference type="Proteomes" id="UP000305202">
    <property type="component" value="Unassembled WGS sequence"/>
</dbReference>
<dbReference type="InterPro" id="IPR003660">
    <property type="entry name" value="HAMP_dom"/>
</dbReference>
<dbReference type="InterPro" id="IPR043128">
    <property type="entry name" value="Rev_trsase/Diguanyl_cyclase"/>
</dbReference>
<evidence type="ECO:0000313" key="5">
    <source>
        <dbReference type="EMBL" id="TKI07219.1"/>
    </source>
</evidence>
<feature type="domain" description="GGDEF" evidence="4">
    <location>
        <begin position="275"/>
        <end position="408"/>
    </location>
</feature>
<evidence type="ECO:0000259" key="2">
    <source>
        <dbReference type="PROSITE" id="PS50883"/>
    </source>
</evidence>
<dbReference type="SUPFAM" id="SSF55073">
    <property type="entry name" value="Nucleotide cyclase"/>
    <property type="match status" value="1"/>
</dbReference>
<dbReference type="InterPro" id="IPR029787">
    <property type="entry name" value="Nucleotide_cyclase"/>
</dbReference>
<evidence type="ECO:0000313" key="6">
    <source>
        <dbReference type="Proteomes" id="UP000305202"/>
    </source>
</evidence>
<dbReference type="InterPro" id="IPR035919">
    <property type="entry name" value="EAL_sf"/>
</dbReference>
<dbReference type="Pfam" id="PF00990">
    <property type="entry name" value="GGDEF"/>
    <property type="match status" value="1"/>
</dbReference>
<dbReference type="PROSITE" id="PS50883">
    <property type="entry name" value="EAL"/>
    <property type="match status" value="1"/>
</dbReference>
<feature type="domain" description="EAL" evidence="2">
    <location>
        <begin position="417"/>
        <end position="670"/>
    </location>
</feature>
<dbReference type="PANTHER" id="PTHR33121:SF77">
    <property type="entry name" value="CYCLIC DI-GMP PHOSPHODIESTERASE PDEK-RELATED"/>
    <property type="match status" value="1"/>
</dbReference>
<dbReference type="InterPro" id="IPR050706">
    <property type="entry name" value="Cyclic-di-GMP_PDE-like"/>
</dbReference>
<dbReference type="NCBIfam" id="NF008807">
    <property type="entry name" value="PRK11829.1"/>
    <property type="match status" value="1"/>
</dbReference>
<gene>
    <name evidence="5" type="primary">hmsP</name>
    <name evidence="5" type="ORF">FCN80_07275</name>
</gene>
<feature type="transmembrane region" description="Helical" evidence="1">
    <location>
        <begin position="20"/>
        <end position="39"/>
    </location>
</feature>
<comment type="caution">
    <text evidence="5">The sequence shown here is derived from an EMBL/GenBank/DDBJ whole genome shotgun (WGS) entry which is preliminary data.</text>
</comment>
<dbReference type="Pfam" id="PF00672">
    <property type="entry name" value="HAMP"/>
    <property type="match status" value="1"/>
</dbReference>
<dbReference type="InterPro" id="IPR033419">
    <property type="entry name" value="GAPES3"/>
</dbReference>
<dbReference type="Pfam" id="PF17154">
    <property type="entry name" value="GAPES3"/>
    <property type="match status" value="1"/>
</dbReference>
<dbReference type="Gene3D" id="3.20.20.450">
    <property type="entry name" value="EAL domain"/>
    <property type="match status" value="1"/>
</dbReference>
<name>A0ABY2SNV9_9HYPH</name>
<dbReference type="InterPro" id="IPR000160">
    <property type="entry name" value="GGDEF_dom"/>
</dbReference>
<dbReference type="PROSITE" id="PS50885">
    <property type="entry name" value="HAMP"/>
    <property type="match status" value="1"/>
</dbReference>
<feature type="transmembrane region" description="Helical" evidence="1">
    <location>
        <begin position="155"/>
        <end position="180"/>
    </location>
</feature>
<dbReference type="Gene3D" id="6.10.340.10">
    <property type="match status" value="1"/>
</dbReference>
<accession>A0ABY2SNV9</accession>
<dbReference type="PROSITE" id="PS50887">
    <property type="entry name" value="GGDEF"/>
    <property type="match status" value="1"/>
</dbReference>
<proteinExistence type="predicted"/>
<dbReference type="RefSeq" id="WP_136989462.1">
    <property type="nucleotide sequence ID" value="NZ_SZPQ01000006.1"/>
</dbReference>
<dbReference type="EMBL" id="SZPQ01000006">
    <property type="protein sequence ID" value="TKI07219.1"/>
    <property type="molecule type" value="Genomic_DNA"/>
</dbReference>
<dbReference type="Pfam" id="PF00563">
    <property type="entry name" value="EAL"/>
    <property type="match status" value="1"/>
</dbReference>
<evidence type="ECO:0000259" key="4">
    <source>
        <dbReference type="PROSITE" id="PS50887"/>
    </source>
</evidence>
<dbReference type="PANTHER" id="PTHR33121">
    <property type="entry name" value="CYCLIC DI-GMP PHOSPHODIESTERASE PDEF"/>
    <property type="match status" value="1"/>
</dbReference>
<reference evidence="5 6" key="1">
    <citation type="submission" date="2019-04" db="EMBL/GenBank/DDBJ databases">
        <authorList>
            <person name="Li M."/>
            <person name="Gao C."/>
        </authorList>
    </citation>
    <scope>NUCLEOTIDE SEQUENCE [LARGE SCALE GENOMIC DNA]</scope>
    <source>
        <strain evidence="5 6">BGMRC 2031</strain>
    </source>
</reference>
<dbReference type="SUPFAM" id="SSF141868">
    <property type="entry name" value="EAL domain-like"/>
    <property type="match status" value="1"/>
</dbReference>
<dbReference type="SMART" id="SM00052">
    <property type="entry name" value="EAL"/>
    <property type="match status" value="1"/>
</dbReference>
<evidence type="ECO:0000256" key="1">
    <source>
        <dbReference type="SAM" id="Phobius"/>
    </source>
</evidence>
<protein>
    <submittedName>
        <fullName evidence="5">Biofilm formation regulator HmsP</fullName>
    </submittedName>
</protein>
<keyword evidence="1" id="KW-0812">Transmembrane</keyword>
<sequence>MENSLRIRRSLTIKQMATVSAVALVAICIFIAIQLFHFVQQRRQDDVQQLQSIAASVRQHLSDAVLKGDVRQAAKVLQTLRPVGILSRAEVVLPGEVSVLREDFLSERPVPALIGKMFHLPVAITVPLYAPPRPADAHALASLVLRADSYRFYRFIVSAFSTMVTTYLLLALVMTVSITWCTNRLIVHPLRNIARELDKLPPGAAPSHQLALLALHRDDELGLLIRSYNRNQQTLSGMLDDLSRLSTRHVETALPNKTLFTAMLDTQLALPTRAAHLCVLVIAIPTLQEAAGALTEAQRGKLLMTLIRQFKRHMCDSRFLGQLNHNEFAIFDKGIQNPFDAMQLAQDIMKSITAPLTIGDLSLRPVASIGIALRQRQDETAHQLLRRATSAMMSAHDKGKNQILFFDPKLMEMAHRRLTLEGTILEGIEQGRCALFFQPQLDIRSQRLIGAEVLLRWRQEDGSYSLPSDFISAAEEIGAMVPLGNWVLEASCRVLAQWRRQGIQLPLAVNLSAKQLQEANLVPFLKHLVARYEIGNAQLVLEITETAEIREFEQSLVLLRQLRQLGILIALDDFGMGYASLYYLDRLRGLPIDLLKIDRSFIEGLPQDKVMLRIVSAIARVLSLPVIAEGVETEAQLQCLLQENIGWGQGYLFAEPLPQREFEQRFLHFAAV</sequence>
<feature type="domain" description="HAMP" evidence="3">
    <location>
        <begin position="184"/>
        <end position="240"/>
    </location>
</feature>
<keyword evidence="1" id="KW-0472">Membrane</keyword>
<dbReference type="CDD" id="cd01948">
    <property type="entry name" value="EAL"/>
    <property type="match status" value="1"/>
</dbReference>
<evidence type="ECO:0000259" key="3">
    <source>
        <dbReference type="PROSITE" id="PS50885"/>
    </source>
</evidence>